<organism evidence="1 2">
    <name type="scientific">Astyanax mexicanus</name>
    <name type="common">Blind cave fish</name>
    <name type="synonym">Astyanax fasciatus mexicanus</name>
    <dbReference type="NCBI Taxonomy" id="7994"/>
    <lineage>
        <taxon>Eukaryota</taxon>
        <taxon>Metazoa</taxon>
        <taxon>Chordata</taxon>
        <taxon>Craniata</taxon>
        <taxon>Vertebrata</taxon>
        <taxon>Euteleostomi</taxon>
        <taxon>Actinopterygii</taxon>
        <taxon>Neopterygii</taxon>
        <taxon>Teleostei</taxon>
        <taxon>Ostariophysi</taxon>
        <taxon>Characiformes</taxon>
        <taxon>Characoidei</taxon>
        <taxon>Acestrorhamphidae</taxon>
        <taxon>Acestrorhamphinae</taxon>
        <taxon>Astyanax</taxon>
    </lineage>
</organism>
<dbReference type="EMBL" id="JAICCE010000015">
    <property type="protein sequence ID" value="KAG9267257.1"/>
    <property type="molecule type" value="Genomic_DNA"/>
</dbReference>
<dbReference type="AlphaFoldDB" id="A0A8T2L913"/>
<evidence type="ECO:0000313" key="2">
    <source>
        <dbReference type="Proteomes" id="UP000752171"/>
    </source>
</evidence>
<gene>
    <name evidence="1" type="ORF">AMEX_G18084</name>
</gene>
<sequence>MISILLQSTNLEKSLWCQLRDFCFVDVFQVKMLLRVVLSPNDIRKISISTPSSVEELVTVLCEKLQIERGFVLQYEDPDFNYELCNLNDISELPPDKATLRLHCKSPSTRSSTSDSATACDSDQVSSCMSRSDQWPSQFPIPSFSYDVELRLQKANEEFKNNGTHLNVTRDIKMHVLEKLAEAVYSYKAYPKDSELEKVACALVDKNPCLKAPGSGGGWEGWKLSLKFKMANYRQKLRYAGCPEIEVNFRQGSSRLSLKRPRRSELNFLPEHPVGFSEEALERDRAFMEEEVKKKDMKLSVLNSKMDVTFSLRRKEIVQDQPLVSTVKQRWPGLFIEEQVYAEFQRINCIDLKSTFLTSLDSHTRGLLKMYRAKANQGKGREMEALLENLDCQVA</sequence>
<dbReference type="PANTHER" id="PTHR31025">
    <property type="entry name" value="SI:CH211-196P9.1-RELATED"/>
    <property type="match status" value="1"/>
</dbReference>
<dbReference type="PANTHER" id="PTHR31025:SF19">
    <property type="entry name" value="SI:CH73-42K18.1-RELATED"/>
    <property type="match status" value="1"/>
</dbReference>
<protein>
    <submittedName>
        <fullName evidence="1">Sterile alpha motif domain-containing protein 3-like</fullName>
    </submittedName>
</protein>
<comment type="caution">
    <text evidence="1">The sequence shown here is derived from an EMBL/GenBank/DDBJ whole genome shotgun (WGS) entry which is preliminary data.</text>
</comment>
<name>A0A8T2L913_ASTMX</name>
<reference evidence="1 2" key="1">
    <citation type="submission" date="2021-07" db="EMBL/GenBank/DDBJ databases">
        <authorList>
            <person name="Imarazene B."/>
            <person name="Zahm M."/>
            <person name="Klopp C."/>
            <person name="Cabau C."/>
            <person name="Beille S."/>
            <person name="Jouanno E."/>
            <person name="Castinel A."/>
            <person name="Lluch J."/>
            <person name="Gil L."/>
            <person name="Kuchtly C."/>
            <person name="Lopez Roques C."/>
            <person name="Donnadieu C."/>
            <person name="Parrinello H."/>
            <person name="Journot L."/>
            <person name="Du K."/>
            <person name="Schartl M."/>
            <person name="Retaux S."/>
            <person name="Guiguen Y."/>
        </authorList>
    </citation>
    <scope>NUCLEOTIDE SEQUENCE [LARGE SCALE GENOMIC DNA]</scope>
    <source>
        <strain evidence="1">Pach_M1</strain>
        <tissue evidence="1">Testis</tissue>
    </source>
</reference>
<proteinExistence type="predicted"/>
<accession>A0A8T2L913</accession>
<dbReference type="Proteomes" id="UP000752171">
    <property type="component" value="Unassembled WGS sequence"/>
</dbReference>
<evidence type="ECO:0000313" key="1">
    <source>
        <dbReference type="EMBL" id="KAG9267257.1"/>
    </source>
</evidence>